<keyword evidence="5" id="KW-0472">Membrane</keyword>
<dbReference type="Pfam" id="PF22528">
    <property type="entry name" value="PRMT_C"/>
    <property type="match status" value="1"/>
</dbReference>
<evidence type="ECO:0000313" key="7">
    <source>
        <dbReference type="EMBL" id="ESL06694.1"/>
    </source>
</evidence>
<dbReference type="InterPro" id="IPR055135">
    <property type="entry name" value="PRMT_dom"/>
</dbReference>
<dbReference type="Gene3D" id="3.40.50.150">
    <property type="entry name" value="Vaccinia Virus protein VP39"/>
    <property type="match status" value="1"/>
</dbReference>
<dbReference type="CDD" id="cd02440">
    <property type="entry name" value="AdoMet_MTases"/>
    <property type="match status" value="1"/>
</dbReference>
<dbReference type="GO" id="GO:0016274">
    <property type="term" value="F:protein-arginine N-methyltransferase activity"/>
    <property type="evidence" value="ECO:0007669"/>
    <property type="project" value="InterPro"/>
</dbReference>
<dbReference type="InterPro" id="IPR029063">
    <property type="entry name" value="SAM-dependent_MTases_sf"/>
</dbReference>
<keyword evidence="5" id="KW-0812">Transmembrane</keyword>
<reference evidence="7 8" key="1">
    <citation type="submission" date="2013-07" db="EMBL/GenBank/DDBJ databases">
        <authorList>
            <person name="Stoco P.H."/>
            <person name="Wagner G."/>
            <person name="Gerber A."/>
            <person name="Zaha A."/>
            <person name="Thompson C."/>
            <person name="Bartholomeu D.C."/>
            <person name="Luckemeyer D.D."/>
            <person name="Bahia D."/>
            <person name="Loreto E."/>
            <person name="Prestes E.B."/>
            <person name="Lima F.M."/>
            <person name="Rodrigues-Luiz G."/>
            <person name="Vallejo G.A."/>
            <person name="Filho J.F."/>
            <person name="Monteiro K.M."/>
            <person name="Tyler K.M."/>
            <person name="de Almeida L.G."/>
            <person name="Ortiz M.F."/>
            <person name="Siervo M.A."/>
            <person name="de Moraes M.H."/>
            <person name="Cunha O.L."/>
            <person name="Mendonca-Neto R."/>
            <person name="Silva R."/>
            <person name="Teixeira S.M."/>
            <person name="Murta S.M."/>
            <person name="Sincero T.C."/>
            <person name="Mendes T.A."/>
            <person name="Urmenyi T.P."/>
            <person name="Silva V.G."/>
            <person name="da Rocha W.D."/>
            <person name="Andersson B."/>
            <person name="Romanha A.J."/>
            <person name="Steindel M."/>
            <person name="de Vasconcelos A.T."/>
            <person name="Grisard E.C."/>
        </authorList>
    </citation>
    <scope>NUCLEOTIDE SEQUENCE [LARGE SCALE GENOMIC DNA]</scope>
    <source>
        <strain evidence="7 8">SC58</strain>
    </source>
</reference>
<evidence type="ECO:0000256" key="1">
    <source>
        <dbReference type="ARBA" id="ARBA00022603"/>
    </source>
</evidence>
<dbReference type="OrthoDB" id="7848332at2759"/>
<keyword evidence="8" id="KW-1185">Reference proteome</keyword>
<dbReference type="VEuPathDB" id="TriTrypDB:TRSC58_05629"/>
<evidence type="ECO:0000256" key="2">
    <source>
        <dbReference type="ARBA" id="ARBA00022679"/>
    </source>
</evidence>
<sequence>MPRSRGSAACEKREAKEESVPCRLVFCFFLFLAYFVLLTTTLLSSLQCTLKRSMPSQQFVEEYDLHEPLQEQYFDAYTDLGVHRVMLADASRMSFYRQALTCEAVVRDRVVVDVGSGTGILSMWAARAGARHVFSIEASSLSLVQAQVIDDNNMSDRITLLSETVEAVVLKGVESFIANYEGLLKGRGVSVIVSEWMGFYLLHEGMLPSVIRARNFFLEVNAKLGIACPIEMIPERATIWVAPMNCAAYYEERYRKFWGSVEGFDLSRYGKMEFETHLESTNPLIDTVPSSCLLHEGAILAELELTSVPEEAVTSMCRAIHFNFCNSTAFQRHFGAAHPQGVVVDGFTVWFEVGFREWALNTSPWCPPTHWKQTTILLPATARAEQLVAFTSPEATSEVEVRLVATDTALRCYSIEFELK</sequence>
<dbReference type="Proteomes" id="UP000031737">
    <property type="component" value="Unassembled WGS sequence"/>
</dbReference>
<dbReference type="Pfam" id="PF06325">
    <property type="entry name" value="PrmA"/>
    <property type="match status" value="1"/>
</dbReference>
<dbReference type="InterPro" id="IPR025799">
    <property type="entry name" value="Arg_MeTrfase"/>
</dbReference>
<feature type="transmembrane region" description="Helical" evidence="5">
    <location>
        <begin position="20"/>
        <end position="43"/>
    </location>
</feature>
<keyword evidence="5" id="KW-1133">Transmembrane helix</keyword>
<evidence type="ECO:0000256" key="4">
    <source>
        <dbReference type="PROSITE-ProRule" id="PRU01015"/>
    </source>
</evidence>
<gene>
    <name evidence="7" type="ORF">TRSC58_05629</name>
</gene>
<dbReference type="SUPFAM" id="SSF53335">
    <property type="entry name" value="S-adenosyl-L-methionine-dependent methyltransferases"/>
    <property type="match status" value="1"/>
</dbReference>
<dbReference type="PROSITE" id="PS51678">
    <property type="entry name" value="SAM_MT_PRMT"/>
    <property type="match status" value="1"/>
</dbReference>
<dbReference type="Gene3D" id="2.70.160.11">
    <property type="entry name" value="Hnrnp arginine n-methyltransferase1"/>
    <property type="match status" value="1"/>
</dbReference>
<dbReference type="GO" id="GO:0042054">
    <property type="term" value="F:histone methyltransferase activity"/>
    <property type="evidence" value="ECO:0007669"/>
    <property type="project" value="TreeGrafter"/>
</dbReference>
<protein>
    <recommendedName>
        <fullName evidence="6">Protein arginine N-methyltransferase domain-containing protein</fullName>
    </recommendedName>
</protein>
<keyword evidence="1 4" id="KW-0489">Methyltransferase</keyword>
<feature type="domain" description="Protein arginine N-methyltransferase" evidence="6">
    <location>
        <begin position="235"/>
        <end position="386"/>
    </location>
</feature>
<dbReference type="EMBL" id="AUPL01005629">
    <property type="protein sequence ID" value="ESL06694.1"/>
    <property type="molecule type" value="Genomic_DNA"/>
</dbReference>
<name>A0A061IVI9_TRYRA</name>
<dbReference type="AlphaFoldDB" id="A0A061IVI9"/>
<evidence type="ECO:0000256" key="5">
    <source>
        <dbReference type="SAM" id="Phobius"/>
    </source>
</evidence>
<evidence type="ECO:0000256" key="3">
    <source>
        <dbReference type="ARBA" id="ARBA00022691"/>
    </source>
</evidence>
<keyword evidence="3 4" id="KW-0949">S-adenosyl-L-methionine</keyword>
<dbReference type="PANTHER" id="PTHR11006">
    <property type="entry name" value="PROTEIN ARGININE N-METHYLTRANSFERASE"/>
    <property type="match status" value="1"/>
</dbReference>
<accession>A0A061IVI9</accession>
<organism evidence="7 8">
    <name type="scientific">Trypanosoma rangeli SC58</name>
    <dbReference type="NCBI Taxonomy" id="429131"/>
    <lineage>
        <taxon>Eukaryota</taxon>
        <taxon>Discoba</taxon>
        <taxon>Euglenozoa</taxon>
        <taxon>Kinetoplastea</taxon>
        <taxon>Metakinetoplastina</taxon>
        <taxon>Trypanosomatida</taxon>
        <taxon>Trypanosomatidae</taxon>
        <taxon>Trypanosoma</taxon>
        <taxon>Herpetosoma</taxon>
    </lineage>
</organism>
<keyword evidence="2 4" id="KW-0808">Transferase</keyword>
<dbReference type="PANTHER" id="PTHR11006:SF102">
    <property type="entry name" value="PROTEIN ARGININE N-METHYLTRANSFERASE 1"/>
    <property type="match status" value="1"/>
</dbReference>
<dbReference type="GO" id="GO:0032259">
    <property type="term" value="P:methylation"/>
    <property type="evidence" value="ECO:0007669"/>
    <property type="project" value="UniProtKB-KW"/>
</dbReference>
<comment type="caution">
    <text evidence="7">The sequence shown here is derived from an EMBL/GenBank/DDBJ whole genome shotgun (WGS) entry which is preliminary data.</text>
</comment>
<proteinExistence type="predicted"/>
<evidence type="ECO:0000259" key="6">
    <source>
        <dbReference type="Pfam" id="PF22528"/>
    </source>
</evidence>
<evidence type="ECO:0000313" key="8">
    <source>
        <dbReference type="Proteomes" id="UP000031737"/>
    </source>
</evidence>